<sequence length="480" mass="54568">MYTRTRGCRLVILALALTALCGTHADECVIDQDEEFNRTVCPQGWFETGSKNCLLFYNERLNQSAARAVCHKQDANLVRLYDDTMTREHHEYVLQRMNYTTEVWVALTYNSDSGNSTWPGETNQGTFFVGRRRSKAGHSCTTLVMTQGFLNAQLCDGVEYNYTCEIVKPAGGCPLGWHPLGDLKWCLYGDIKVASYTNASATCEAFNGTVITFKDYQKFMILNAFFRRVWLDASDEGNPSRFYWSNGALLGELVTEERHTHLVENCLSVDVNSYTRNDDYCSLEIPFACQKESEMGEGYPVMEINPRFITVEPDFFYGRLWKNVFFEGDDITVTCRALRLPNGTVGWTFKSSFSIGRKYIKFTRFNNMDNWVVNSVGTILLDDTCVNQTVSTFSTPALKNITFGFPSCYSKIQETYSMCPPGGEPLMFCDTTFEFNIIDRPLKGPEFRLEFSSRSHILVAGEWLVAHCQVYPVQANPRCG</sequence>
<feature type="domain" description="C-type lectin" evidence="4">
    <location>
        <begin position="186"/>
        <end position="290"/>
    </location>
</feature>
<evidence type="ECO:0000313" key="6">
    <source>
        <dbReference type="Proteomes" id="UP000271974"/>
    </source>
</evidence>
<dbReference type="Pfam" id="PF00059">
    <property type="entry name" value="Lectin_C"/>
    <property type="match status" value="2"/>
</dbReference>
<gene>
    <name evidence="5" type="ORF">EGW08_021293</name>
</gene>
<evidence type="ECO:0000313" key="5">
    <source>
        <dbReference type="EMBL" id="RUS70948.1"/>
    </source>
</evidence>
<dbReference type="InterPro" id="IPR016187">
    <property type="entry name" value="CTDL_fold"/>
</dbReference>
<proteinExistence type="predicted"/>
<keyword evidence="6" id="KW-1185">Reference proteome</keyword>
<dbReference type="SUPFAM" id="SSF56436">
    <property type="entry name" value="C-type lectin-like"/>
    <property type="match status" value="2"/>
</dbReference>
<dbReference type="PANTHER" id="PTHR46784">
    <property type="entry name" value="KILLER CELL LECTIN-LIKE RECEPTOR SUBFAMILY B MEMBER 1"/>
    <property type="match status" value="1"/>
</dbReference>
<accession>A0A433SP07</accession>
<organism evidence="5 6">
    <name type="scientific">Elysia chlorotica</name>
    <name type="common">Eastern emerald elysia</name>
    <name type="synonym">Sea slug</name>
    <dbReference type="NCBI Taxonomy" id="188477"/>
    <lineage>
        <taxon>Eukaryota</taxon>
        <taxon>Metazoa</taxon>
        <taxon>Spiralia</taxon>
        <taxon>Lophotrochozoa</taxon>
        <taxon>Mollusca</taxon>
        <taxon>Gastropoda</taxon>
        <taxon>Heterobranchia</taxon>
        <taxon>Euthyneura</taxon>
        <taxon>Panpulmonata</taxon>
        <taxon>Sacoglossa</taxon>
        <taxon>Placobranchoidea</taxon>
        <taxon>Plakobranchidae</taxon>
        <taxon>Elysia</taxon>
    </lineage>
</organism>
<dbReference type="GO" id="GO:0038023">
    <property type="term" value="F:signaling receptor activity"/>
    <property type="evidence" value="ECO:0007669"/>
    <property type="project" value="TreeGrafter"/>
</dbReference>
<dbReference type="InterPro" id="IPR001304">
    <property type="entry name" value="C-type_lectin-like"/>
</dbReference>
<keyword evidence="2" id="KW-1015">Disulfide bond</keyword>
<dbReference type="InterPro" id="IPR016186">
    <property type="entry name" value="C-type_lectin-like/link_sf"/>
</dbReference>
<dbReference type="PANTHER" id="PTHR46784:SF1">
    <property type="entry name" value="KILLER CELL LECTIN-LIKE RECEPTOR SUBFAMILY B MEMBER 1"/>
    <property type="match status" value="1"/>
</dbReference>
<dbReference type="AlphaFoldDB" id="A0A433SP07"/>
<dbReference type="OrthoDB" id="6271941at2759"/>
<dbReference type="SMART" id="SM00034">
    <property type="entry name" value="CLECT"/>
    <property type="match status" value="2"/>
</dbReference>
<dbReference type="CDD" id="cd00037">
    <property type="entry name" value="CLECT"/>
    <property type="match status" value="2"/>
</dbReference>
<keyword evidence="1" id="KW-0812">Transmembrane</keyword>
<dbReference type="GO" id="GO:0005886">
    <property type="term" value="C:plasma membrane"/>
    <property type="evidence" value="ECO:0007669"/>
    <property type="project" value="TreeGrafter"/>
</dbReference>
<dbReference type="EMBL" id="RQTK01001298">
    <property type="protein sequence ID" value="RUS70948.1"/>
    <property type="molecule type" value="Genomic_DNA"/>
</dbReference>
<evidence type="ECO:0000259" key="4">
    <source>
        <dbReference type="PROSITE" id="PS50041"/>
    </source>
</evidence>
<name>A0A433SP07_ELYCH</name>
<evidence type="ECO:0000256" key="2">
    <source>
        <dbReference type="ARBA" id="ARBA00023157"/>
    </source>
</evidence>
<feature type="signal peptide" evidence="3">
    <location>
        <begin position="1"/>
        <end position="25"/>
    </location>
</feature>
<evidence type="ECO:0000256" key="3">
    <source>
        <dbReference type="SAM" id="SignalP"/>
    </source>
</evidence>
<keyword evidence="1" id="KW-1133">Transmembrane helix</keyword>
<protein>
    <recommendedName>
        <fullName evidence="4">C-type lectin domain-containing protein</fullName>
    </recommendedName>
</protein>
<keyword evidence="1" id="KW-0472">Membrane</keyword>
<dbReference type="InterPro" id="IPR051527">
    <property type="entry name" value="KLR_subfamily_B"/>
</dbReference>
<dbReference type="Proteomes" id="UP000271974">
    <property type="component" value="Unassembled WGS sequence"/>
</dbReference>
<evidence type="ECO:0000256" key="1">
    <source>
        <dbReference type="ARBA" id="ARBA00022989"/>
    </source>
</evidence>
<dbReference type="PROSITE" id="PS50041">
    <property type="entry name" value="C_TYPE_LECTIN_2"/>
    <property type="match status" value="1"/>
</dbReference>
<dbReference type="GO" id="GO:0009986">
    <property type="term" value="C:cell surface"/>
    <property type="evidence" value="ECO:0007669"/>
    <property type="project" value="TreeGrafter"/>
</dbReference>
<comment type="caution">
    <text evidence="5">The sequence shown here is derived from an EMBL/GenBank/DDBJ whole genome shotgun (WGS) entry which is preliminary data.</text>
</comment>
<dbReference type="Gene3D" id="3.10.100.10">
    <property type="entry name" value="Mannose-Binding Protein A, subunit A"/>
    <property type="match status" value="2"/>
</dbReference>
<feature type="chain" id="PRO_5019119732" description="C-type lectin domain-containing protein" evidence="3">
    <location>
        <begin position="26"/>
        <end position="480"/>
    </location>
</feature>
<keyword evidence="3" id="KW-0732">Signal</keyword>
<reference evidence="5 6" key="1">
    <citation type="submission" date="2019-01" db="EMBL/GenBank/DDBJ databases">
        <title>A draft genome assembly of the solar-powered sea slug Elysia chlorotica.</title>
        <authorList>
            <person name="Cai H."/>
            <person name="Li Q."/>
            <person name="Fang X."/>
            <person name="Li J."/>
            <person name="Curtis N.E."/>
            <person name="Altenburger A."/>
            <person name="Shibata T."/>
            <person name="Feng M."/>
            <person name="Maeda T."/>
            <person name="Schwartz J.A."/>
            <person name="Shigenobu S."/>
            <person name="Lundholm N."/>
            <person name="Nishiyama T."/>
            <person name="Yang H."/>
            <person name="Hasebe M."/>
            <person name="Li S."/>
            <person name="Pierce S.K."/>
            <person name="Wang J."/>
        </authorList>
    </citation>
    <scope>NUCLEOTIDE SEQUENCE [LARGE SCALE GENOMIC DNA]</scope>
    <source>
        <strain evidence="5">EC2010</strain>
        <tissue evidence="5">Whole organism of an adult</tissue>
    </source>
</reference>